<dbReference type="Proteomes" id="UP001314263">
    <property type="component" value="Unassembled WGS sequence"/>
</dbReference>
<dbReference type="GO" id="GO:0004174">
    <property type="term" value="F:electron-transferring-flavoprotein dehydrogenase activity"/>
    <property type="evidence" value="ECO:0007669"/>
    <property type="project" value="UniProtKB-UniRule"/>
</dbReference>
<keyword evidence="5 18" id="KW-0285">Flavoprotein</keyword>
<evidence type="ECO:0000256" key="10">
    <source>
        <dbReference type="ARBA" id="ARBA00022982"/>
    </source>
</evidence>
<feature type="domain" description="ETF-QO/FixX C-terminal" evidence="19">
    <location>
        <begin position="490"/>
        <end position="592"/>
    </location>
</feature>
<comment type="cofactor">
    <cofactor evidence="18">
        <name>[4Fe-4S] cluster</name>
        <dbReference type="ChEBI" id="CHEBI:49883"/>
    </cofactor>
    <text evidence="18">Binds 1 [4Fe-4S] cluster.</text>
</comment>
<evidence type="ECO:0000256" key="18">
    <source>
        <dbReference type="RuleBase" id="RU366068"/>
    </source>
</evidence>
<evidence type="ECO:0000256" key="14">
    <source>
        <dbReference type="ARBA" id="ARBA00023075"/>
    </source>
</evidence>
<keyword evidence="7" id="KW-0999">Mitochondrion inner membrane</keyword>
<dbReference type="PANTHER" id="PTHR10617">
    <property type="entry name" value="ELECTRON TRANSFER FLAVOPROTEIN-UBIQUINONE OXIDOREDUCTASE"/>
    <property type="match status" value="1"/>
</dbReference>
<evidence type="ECO:0000313" key="21">
    <source>
        <dbReference type="EMBL" id="CAK0785280.1"/>
    </source>
</evidence>
<evidence type="ECO:0000256" key="8">
    <source>
        <dbReference type="ARBA" id="ARBA00022827"/>
    </source>
</evidence>
<keyword evidence="13 18" id="KW-0411">Iron-sulfur</keyword>
<evidence type="ECO:0000256" key="5">
    <source>
        <dbReference type="ARBA" id="ARBA00022630"/>
    </source>
</evidence>
<keyword evidence="11 18" id="KW-0560">Oxidoreductase</keyword>
<evidence type="ECO:0000256" key="6">
    <source>
        <dbReference type="ARBA" id="ARBA00022723"/>
    </source>
</evidence>
<evidence type="ECO:0000256" key="17">
    <source>
        <dbReference type="ARBA" id="ARBA00052682"/>
    </source>
</evidence>
<feature type="domain" description="ETF-QO/FixC ubiquinone-binding" evidence="20">
    <location>
        <begin position="256"/>
        <end position="349"/>
    </location>
</feature>
<evidence type="ECO:0000256" key="4">
    <source>
        <dbReference type="ARBA" id="ARBA00022448"/>
    </source>
</evidence>
<sequence length="594" mass="65252">MNVRPLSNASWRLASRFQDTISRCSWRTDFSQVSRGVRCMSANADTSEPREAMEYDVCIIGAGPAGLSAAIRLKQKCQEADADLSVCIVEKGAEVGAHILSGNVLEPRALDELLPDWKEQGAPLNVPAADDRFYYLTRKHAVRLPAPPQMHNKGNYVISLSEMTRWLAEKAEALGVEIYPGFAASEVLYKRGAVAGVATNDFGIAKDGSRKETYARGMELKARATLFAEGCRGSLSQEVTKRYKLREQAGADPQTYALGLKEVWEVLPEKHKPGRIWHTVGYPLDHSTYGGSFLYHMADNKVALGYVVALDYKDPYLSPYQEFQRWKQHPKIRALLEGGSVLQYGARALNEGGLQSIPKLSFPGGALIGCSAGFLNVPKIKGTHTAMKSGMLAAEAAFSALTTDASSGAASLEAYEDSMRSSWVWEELTKERNIRPSFQLGLWPGMALSAVDTVLLRGKAPWTLHHRHADHEALQPASSYAPRDYPAPDGKISFSLNDSLYRSGTNHDHDQPPHLRLRNAGLPSSLNWPVYAGPESRYCPAGVYEYAADEHGTERLQINAQNCLHCKACDIKDPAQNIRWTVPEGGGGPAYTVM</sequence>
<dbReference type="EC" id="1.5.5.1" evidence="18"/>
<dbReference type="GO" id="GO:0051539">
    <property type="term" value="F:4 iron, 4 sulfur cluster binding"/>
    <property type="evidence" value="ECO:0007669"/>
    <property type="project" value="UniProtKB-UniRule"/>
</dbReference>
<keyword evidence="4 18" id="KW-0813">Transport</keyword>
<dbReference type="SUPFAM" id="SSF54862">
    <property type="entry name" value="4Fe-4S ferredoxins"/>
    <property type="match status" value="1"/>
</dbReference>
<comment type="cofactor">
    <cofactor evidence="1 18">
        <name>FAD</name>
        <dbReference type="ChEBI" id="CHEBI:57692"/>
    </cofactor>
</comment>
<evidence type="ECO:0000256" key="12">
    <source>
        <dbReference type="ARBA" id="ARBA00023004"/>
    </source>
</evidence>
<dbReference type="InterPro" id="IPR007859">
    <property type="entry name" value="ETF-QO/FixX_C"/>
</dbReference>
<dbReference type="InterPro" id="IPR040156">
    <property type="entry name" value="ETF-QO"/>
</dbReference>
<comment type="function">
    <text evidence="18">Accepts electrons from ETF and reduces ubiquinone.</text>
</comment>
<dbReference type="Pfam" id="PF13450">
    <property type="entry name" value="NAD_binding_8"/>
    <property type="match status" value="1"/>
</dbReference>
<name>A0AAV1IGE0_9CHLO</name>
<evidence type="ECO:0000259" key="20">
    <source>
        <dbReference type="Pfam" id="PF21162"/>
    </source>
</evidence>
<keyword evidence="10 18" id="KW-0249">Electron transport</keyword>
<dbReference type="Gene3D" id="3.30.70.20">
    <property type="match status" value="1"/>
</dbReference>
<evidence type="ECO:0000256" key="3">
    <source>
        <dbReference type="ARBA" id="ARBA00006796"/>
    </source>
</evidence>
<keyword evidence="9" id="KW-0809">Transit peptide</keyword>
<reference evidence="21 22" key="1">
    <citation type="submission" date="2023-10" db="EMBL/GenBank/DDBJ databases">
        <authorList>
            <person name="Maclean D."/>
            <person name="Macfadyen A."/>
        </authorList>
    </citation>
    <scope>NUCLEOTIDE SEQUENCE [LARGE SCALE GENOMIC DNA]</scope>
</reference>
<organism evidence="21 22">
    <name type="scientific">Coccomyxa viridis</name>
    <dbReference type="NCBI Taxonomy" id="1274662"/>
    <lineage>
        <taxon>Eukaryota</taxon>
        <taxon>Viridiplantae</taxon>
        <taxon>Chlorophyta</taxon>
        <taxon>core chlorophytes</taxon>
        <taxon>Trebouxiophyceae</taxon>
        <taxon>Trebouxiophyceae incertae sedis</taxon>
        <taxon>Coccomyxaceae</taxon>
        <taxon>Coccomyxa</taxon>
    </lineage>
</organism>
<keyword evidence="6 18" id="KW-0479">Metal-binding</keyword>
<keyword evidence="16" id="KW-0472">Membrane</keyword>
<keyword evidence="14 18" id="KW-0830">Ubiquinone</keyword>
<evidence type="ECO:0000256" key="11">
    <source>
        <dbReference type="ARBA" id="ARBA00023002"/>
    </source>
</evidence>
<evidence type="ECO:0000313" key="22">
    <source>
        <dbReference type="Proteomes" id="UP001314263"/>
    </source>
</evidence>
<dbReference type="SUPFAM" id="SSF54373">
    <property type="entry name" value="FAD-linked reductases, C-terminal domain"/>
    <property type="match status" value="1"/>
</dbReference>
<evidence type="ECO:0000256" key="16">
    <source>
        <dbReference type="ARBA" id="ARBA00023136"/>
    </source>
</evidence>
<evidence type="ECO:0000256" key="9">
    <source>
        <dbReference type="ARBA" id="ARBA00022946"/>
    </source>
</evidence>
<dbReference type="PANTHER" id="PTHR10617:SF107">
    <property type="entry name" value="ELECTRON TRANSFER FLAVOPROTEIN-UBIQUINONE OXIDOREDUCTASE, MITOCHONDRIAL"/>
    <property type="match status" value="1"/>
</dbReference>
<dbReference type="Gene3D" id="3.30.9.90">
    <property type="match status" value="1"/>
</dbReference>
<dbReference type="EMBL" id="CAUYUE010000012">
    <property type="protein sequence ID" value="CAK0785280.1"/>
    <property type="molecule type" value="Genomic_DNA"/>
</dbReference>
<keyword evidence="22" id="KW-1185">Reference proteome</keyword>
<comment type="catalytic activity">
    <reaction evidence="17 18">
        <text>a ubiquinone + reduced [electron-transfer flavoprotein] = a ubiquinol + oxidized [electron-transfer flavoprotein] + H(+)</text>
        <dbReference type="Rhea" id="RHEA:24052"/>
        <dbReference type="Rhea" id="RHEA-COMP:9565"/>
        <dbReference type="Rhea" id="RHEA-COMP:9566"/>
        <dbReference type="Rhea" id="RHEA-COMP:10685"/>
        <dbReference type="Rhea" id="RHEA-COMP:10686"/>
        <dbReference type="ChEBI" id="CHEBI:15378"/>
        <dbReference type="ChEBI" id="CHEBI:16389"/>
        <dbReference type="ChEBI" id="CHEBI:17976"/>
        <dbReference type="ChEBI" id="CHEBI:57692"/>
        <dbReference type="ChEBI" id="CHEBI:58307"/>
        <dbReference type="EC" id="1.5.5.1"/>
    </reaction>
</comment>
<keyword evidence="8 18" id="KW-0274">FAD</keyword>
<dbReference type="SUPFAM" id="SSF51905">
    <property type="entry name" value="FAD/NAD(P)-binding domain"/>
    <property type="match status" value="1"/>
</dbReference>
<evidence type="ECO:0000256" key="15">
    <source>
        <dbReference type="ARBA" id="ARBA00023128"/>
    </source>
</evidence>
<dbReference type="Pfam" id="PF21162">
    <property type="entry name" value="ETFQO_UQ-bd"/>
    <property type="match status" value="1"/>
</dbReference>
<comment type="similarity">
    <text evidence="3">Belongs to the ETF-QO/FixC family.</text>
</comment>
<accession>A0AAV1IGE0</accession>
<dbReference type="Pfam" id="PF05187">
    <property type="entry name" value="Fer4_ETF_QO"/>
    <property type="match status" value="1"/>
</dbReference>
<protein>
    <recommendedName>
        <fullName evidence="18">Electron transfer flavoprotein-ubiquinone oxidoreductase</fullName>
        <shortName evidence="18">ETF-QO</shortName>
        <ecNumber evidence="18">1.5.5.1</ecNumber>
    </recommendedName>
</protein>
<proteinExistence type="inferred from homology"/>
<dbReference type="GO" id="GO:0046872">
    <property type="term" value="F:metal ion binding"/>
    <property type="evidence" value="ECO:0007669"/>
    <property type="project" value="UniProtKB-KW"/>
</dbReference>
<dbReference type="AlphaFoldDB" id="A0AAV1IGE0"/>
<comment type="subcellular location">
    <subcellularLocation>
        <location evidence="2">Mitochondrion inner membrane</location>
    </subcellularLocation>
</comment>
<dbReference type="InterPro" id="IPR049398">
    <property type="entry name" value="ETF-QO/FixC_UQ-bd"/>
</dbReference>
<evidence type="ECO:0000256" key="7">
    <source>
        <dbReference type="ARBA" id="ARBA00022792"/>
    </source>
</evidence>
<evidence type="ECO:0000259" key="19">
    <source>
        <dbReference type="Pfam" id="PF05187"/>
    </source>
</evidence>
<dbReference type="GO" id="GO:0005743">
    <property type="term" value="C:mitochondrial inner membrane"/>
    <property type="evidence" value="ECO:0007669"/>
    <property type="project" value="UniProtKB-SubCell"/>
</dbReference>
<dbReference type="FunFam" id="3.30.70.20:FF:000015">
    <property type="entry name" value="Electron transfer flavoprotein-ubiquinone oxidoreductase"/>
    <property type="match status" value="1"/>
</dbReference>
<evidence type="ECO:0000256" key="1">
    <source>
        <dbReference type="ARBA" id="ARBA00001974"/>
    </source>
</evidence>
<dbReference type="InterPro" id="IPR036188">
    <property type="entry name" value="FAD/NAD-bd_sf"/>
</dbReference>
<keyword evidence="12 18" id="KW-0408">Iron</keyword>
<comment type="caution">
    <text evidence="21">The sequence shown here is derived from an EMBL/GenBank/DDBJ whole genome shotgun (WGS) entry which is preliminary data.</text>
</comment>
<dbReference type="Gene3D" id="3.50.50.60">
    <property type="entry name" value="FAD/NAD(P)-binding domain"/>
    <property type="match status" value="1"/>
</dbReference>
<keyword evidence="15" id="KW-0496">Mitochondrion</keyword>
<evidence type="ECO:0000256" key="2">
    <source>
        <dbReference type="ARBA" id="ARBA00004273"/>
    </source>
</evidence>
<evidence type="ECO:0000256" key="13">
    <source>
        <dbReference type="ARBA" id="ARBA00023014"/>
    </source>
</evidence>
<gene>
    <name evidence="21" type="ORF">CVIRNUC_008486</name>
</gene>